<evidence type="ECO:0000256" key="3">
    <source>
        <dbReference type="ARBA" id="ARBA00022729"/>
    </source>
</evidence>
<evidence type="ECO:0000259" key="8">
    <source>
        <dbReference type="Pfam" id="PF14322"/>
    </source>
</evidence>
<evidence type="ECO:0008006" key="11">
    <source>
        <dbReference type="Google" id="ProtNLM"/>
    </source>
</evidence>
<dbReference type="InterPro" id="IPR019734">
    <property type="entry name" value="TPR_rpt"/>
</dbReference>
<evidence type="ECO:0000313" key="9">
    <source>
        <dbReference type="EMBL" id="KRT17909.1"/>
    </source>
</evidence>
<evidence type="ECO:0000313" key="10">
    <source>
        <dbReference type="Proteomes" id="UP000051950"/>
    </source>
</evidence>
<keyword evidence="10" id="KW-1185">Reference proteome</keyword>
<dbReference type="SUPFAM" id="SSF48452">
    <property type="entry name" value="TPR-like"/>
    <property type="match status" value="1"/>
</dbReference>
<evidence type="ECO:0000256" key="6">
    <source>
        <dbReference type="PROSITE-ProRule" id="PRU00339"/>
    </source>
</evidence>
<dbReference type="STRING" id="687842.ASU31_01030"/>
<keyword evidence="5" id="KW-0998">Cell outer membrane</keyword>
<dbReference type="Pfam" id="PF14322">
    <property type="entry name" value="SusD-like_3"/>
    <property type="match status" value="1"/>
</dbReference>
<dbReference type="EMBL" id="LMZQ01000001">
    <property type="protein sequence ID" value="KRT17909.1"/>
    <property type="molecule type" value="Genomic_DNA"/>
</dbReference>
<keyword evidence="6" id="KW-0802">TPR repeat</keyword>
<evidence type="ECO:0000256" key="4">
    <source>
        <dbReference type="ARBA" id="ARBA00023136"/>
    </source>
</evidence>
<feature type="repeat" description="TPR" evidence="6">
    <location>
        <begin position="221"/>
        <end position="254"/>
    </location>
</feature>
<reference evidence="9 10" key="1">
    <citation type="submission" date="2015-11" db="EMBL/GenBank/DDBJ databases">
        <title>Sequence of Pedobacter ginsenosidimutans.</title>
        <authorList>
            <person name="Carson E."/>
            <person name="Keyser V."/>
            <person name="Newman J."/>
            <person name="Miller J."/>
        </authorList>
    </citation>
    <scope>NUCLEOTIDE SEQUENCE [LARGE SCALE GENOMIC DNA]</scope>
    <source>
        <strain evidence="9 10">KACC 14530</strain>
    </source>
</reference>
<organism evidence="9 10">
    <name type="scientific">Pedobacter ginsenosidimutans</name>
    <dbReference type="NCBI Taxonomy" id="687842"/>
    <lineage>
        <taxon>Bacteria</taxon>
        <taxon>Pseudomonadati</taxon>
        <taxon>Bacteroidota</taxon>
        <taxon>Sphingobacteriia</taxon>
        <taxon>Sphingobacteriales</taxon>
        <taxon>Sphingobacteriaceae</taxon>
        <taxon>Pedobacter</taxon>
    </lineage>
</organism>
<keyword evidence="3" id="KW-0732">Signal</keyword>
<comment type="subcellular location">
    <subcellularLocation>
        <location evidence="1">Cell outer membrane</location>
    </subcellularLocation>
</comment>
<dbReference type="GO" id="GO:0009279">
    <property type="term" value="C:cell outer membrane"/>
    <property type="evidence" value="ECO:0007669"/>
    <property type="project" value="UniProtKB-SubCell"/>
</dbReference>
<evidence type="ECO:0000259" key="7">
    <source>
        <dbReference type="Pfam" id="PF07980"/>
    </source>
</evidence>
<dbReference type="RefSeq" id="WP_057930539.1">
    <property type="nucleotide sequence ID" value="NZ_LMZQ01000001.1"/>
</dbReference>
<comment type="similarity">
    <text evidence="2">Belongs to the SusD family.</text>
</comment>
<dbReference type="InterPro" id="IPR011990">
    <property type="entry name" value="TPR-like_helical_dom_sf"/>
</dbReference>
<dbReference type="Gene3D" id="1.25.40.390">
    <property type="match status" value="1"/>
</dbReference>
<keyword evidence="4" id="KW-0472">Membrane</keyword>
<sequence>MYKTASTYTFKIVMITVLTFALFSCRKYVENVPVQGQRVLVYTQDYRLLLNNRNNQEVGAGNTAILSCDDVELSDPEVQTSLANNATNSAIYGWKNPFYFGETDDFDWNFMYNAIYVYNTVIKGVLESKGGSPDQQKALYAEALINRAFTFFTLTNLYGKQYDPATAATDPAIPLLLSPELFVKLNRASVREVYDQIIKDLKEALPLIPVVQASTVQPNRAAAYALLAKVYLNIRDFEAAKTAAEQSLSLNSSLYDYNTFLTTNILPTQYTDKQVLLRKVPRSSFYPLQLSQSLLNLLDEKDLRYELFTRPGSNFYPAFQGTGFWSRDNYNDKSPVGLTVNETWLIRAECLARTGKRDEALTMVNDLRKMRFRPADYQAVTATSDQEALQRVVEERRREFFGTGLRWFDQKRLNKDAAFAKSVTRMIGNVTYILEPNSNAYVFQFAEKLVAQNPELVQNPK</sequence>
<dbReference type="AlphaFoldDB" id="A0A0T5VXJ8"/>
<dbReference type="InterPro" id="IPR012944">
    <property type="entry name" value="SusD_RagB_dom"/>
</dbReference>
<feature type="domain" description="RagB/SusD" evidence="7">
    <location>
        <begin position="342"/>
        <end position="460"/>
    </location>
</feature>
<dbReference type="Pfam" id="PF07980">
    <property type="entry name" value="SusD_RagB"/>
    <property type="match status" value="1"/>
</dbReference>
<dbReference type="OrthoDB" id="629561at2"/>
<gene>
    <name evidence="9" type="ORF">ASU31_01030</name>
</gene>
<dbReference type="Proteomes" id="UP000051950">
    <property type="component" value="Unassembled WGS sequence"/>
</dbReference>
<evidence type="ECO:0000256" key="5">
    <source>
        <dbReference type="ARBA" id="ARBA00023237"/>
    </source>
</evidence>
<dbReference type="PROSITE" id="PS50005">
    <property type="entry name" value="TPR"/>
    <property type="match status" value="1"/>
</dbReference>
<protein>
    <recommendedName>
        <fullName evidence="11">Carbohydrate-binding protein SusD</fullName>
    </recommendedName>
</protein>
<proteinExistence type="inferred from homology"/>
<dbReference type="PROSITE" id="PS51257">
    <property type="entry name" value="PROKAR_LIPOPROTEIN"/>
    <property type="match status" value="1"/>
</dbReference>
<dbReference type="InterPro" id="IPR033985">
    <property type="entry name" value="SusD-like_N"/>
</dbReference>
<comment type="caution">
    <text evidence="9">The sequence shown here is derived from an EMBL/GenBank/DDBJ whole genome shotgun (WGS) entry which is preliminary data.</text>
</comment>
<evidence type="ECO:0000256" key="2">
    <source>
        <dbReference type="ARBA" id="ARBA00006275"/>
    </source>
</evidence>
<name>A0A0T5VXJ8_9SPHI</name>
<accession>A0A0T5VXJ8</accession>
<feature type="domain" description="SusD-like N-terminal" evidence="8">
    <location>
        <begin position="103"/>
        <end position="232"/>
    </location>
</feature>
<evidence type="ECO:0000256" key="1">
    <source>
        <dbReference type="ARBA" id="ARBA00004442"/>
    </source>
</evidence>